<dbReference type="SUPFAM" id="SSF53901">
    <property type="entry name" value="Thiolase-like"/>
    <property type="match status" value="2"/>
</dbReference>
<sequence>MNEVFITRTSSFLPNEAVENDNMEQILGMVGGHPSRVRSIILRQNGIKKRYYSLDREGKIVYTNAELTAIAVNKLFDQAISFKDIDLLACGTSLPDQLFPSHAVMTHGLLGNKPIDLLSPSGVCCAGMHAFKHAYLSVLSGMSQNAVSTGSELVSPVLRADNFEEEYKMLSLVEEKPIIAFEKDFLRWMLSDGAGAFLFENRCRGDLSLRIDWLESISYANELEVCMYAGAIFENERFKSWKEADPLEWGRESYFAVKQNTRLLGAHVIEKGVDFVCENLCKHDIGFNEIDYVLPHISSMYFFDKLKKGFEMKGYPVADGQWFLNLPYVGNVGSASIYLMLDELFYSGKLKQGHRVLLLVPESSRFSYSVALLTAV</sequence>
<dbReference type="EC" id="2.3.1.41" evidence="4"/>
<gene>
    <name evidence="4" type="ORF">HQ47_03310</name>
</gene>
<feature type="domain" description="Beta-ketoacyl-[acyl-carrier-protein] synthase III C-terminal" evidence="3">
    <location>
        <begin position="282"/>
        <end position="359"/>
    </location>
</feature>
<dbReference type="STRING" id="28115.HQ47_03310"/>
<dbReference type="Gene3D" id="3.40.47.10">
    <property type="match status" value="2"/>
</dbReference>
<dbReference type="Pfam" id="PF08541">
    <property type="entry name" value="ACP_syn_III_C"/>
    <property type="match status" value="1"/>
</dbReference>
<evidence type="ECO:0000313" key="5">
    <source>
        <dbReference type="Proteomes" id="UP000030103"/>
    </source>
</evidence>
<dbReference type="Proteomes" id="UP000030103">
    <property type="component" value="Unassembled WGS sequence"/>
</dbReference>
<comment type="caution">
    <text evidence="4">The sequence shown here is derived from an EMBL/GenBank/DDBJ whole genome shotgun (WGS) entry which is preliminary data.</text>
</comment>
<dbReference type="PANTHER" id="PTHR34069:SF2">
    <property type="entry name" value="BETA-KETOACYL-[ACYL-CARRIER-PROTEIN] SYNTHASE III"/>
    <property type="match status" value="1"/>
</dbReference>
<dbReference type="CDD" id="cd00827">
    <property type="entry name" value="init_cond_enzymes"/>
    <property type="match status" value="1"/>
</dbReference>
<dbReference type="eggNOG" id="COG0332">
    <property type="taxonomic scope" value="Bacteria"/>
</dbReference>
<dbReference type="OrthoDB" id="2514738at2"/>
<proteinExistence type="predicted"/>
<evidence type="ECO:0000256" key="2">
    <source>
        <dbReference type="ARBA" id="ARBA00023315"/>
    </source>
</evidence>
<name>A0A0A2EBW8_9PORP</name>
<dbReference type="GO" id="GO:0044550">
    <property type="term" value="P:secondary metabolite biosynthetic process"/>
    <property type="evidence" value="ECO:0007669"/>
    <property type="project" value="TreeGrafter"/>
</dbReference>
<evidence type="ECO:0000259" key="3">
    <source>
        <dbReference type="Pfam" id="PF08541"/>
    </source>
</evidence>
<dbReference type="PANTHER" id="PTHR34069">
    <property type="entry name" value="3-OXOACYL-[ACYL-CARRIER-PROTEIN] SYNTHASE 3"/>
    <property type="match status" value="1"/>
</dbReference>
<keyword evidence="2 4" id="KW-0012">Acyltransferase</keyword>
<evidence type="ECO:0000256" key="1">
    <source>
        <dbReference type="ARBA" id="ARBA00022679"/>
    </source>
</evidence>
<organism evidence="4 5">
    <name type="scientific">Porphyromonas macacae</name>
    <dbReference type="NCBI Taxonomy" id="28115"/>
    <lineage>
        <taxon>Bacteria</taxon>
        <taxon>Pseudomonadati</taxon>
        <taxon>Bacteroidota</taxon>
        <taxon>Bacteroidia</taxon>
        <taxon>Bacteroidales</taxon>
        <taxon>Porphyromonadaceae</taxon>
        <taxon>Porphyromonas</taxon>
    </lineage>
</organism>
<dbReference type="GO" id="GO:0004315">
    <property type="term" value="F:3-oxoacyl-[acyl-carrier-protein] synthase activity"/>
    <property type="evidence" value="ECO:0007669"/>
    <property type="project" value="UniProtKB-EC"/>
</dbReference>
<dbReference type="InterPro" id="IPR016039">
    <property type="entry name" value="Thiolase-like"/>
</dbReference>
<keyword evidence="1 4" id="KW-0808">Transferase</keyword>
<keyword evidence="5" id="KW-1185">Reference proteome</keyword>
<dbReference type="AlphaFoldDB" id="A0A0A2EBW8"/>
<accession>A0A0A2EBW8</accession>
<dbReference type="EMBL" id="JRFA01000009">
    <property type="protein sequence ID" value="KGN74950.1"/>
    <property type="molecule type" value="Genomic_DNA"/>
</dbReference>
<evidence type="ECO:0000313" key="4">
    <source>
        <dbReference type="EMBL" id="KGN74950.1"/>
    </source>
</evidence>
<dbReference type="NCBIfam" id="NF005293">
    <property type="entry name" value="PRK06816.1"/>
    <property type="match status" value="1"/>
</dbReference>
<protein>
    <submittedName>
        <fullName evidence="4">3-oxoacyl-ACP synthase</fullName>
        <ecNumber evidence="4">2.3.1.41</ecNumber>
    </submittedName>
</protein>
<reference evidence="4 5" key="1">
    <citation type="submission" date="2014-09" db="EMBL/GenBank/DDBJ databases">
        <title>Draft Genome Sequence of Porphyromonas macacae COT-192_OH2859.</title>
        <authorList>
            <person name="Wallis C."/>
            <person name="Deusch O."/>
            <person name="O'Flynn C."/>
            <person name="Davis I."/>
            <person name="Horsfall A."/>
            <person name="Kirkwood N."/>
            <person name="Harris S."/>
            <person name="Eisen J.A."/>
            <person name="Coil D.A."/>
            <person name="Darling A.E."/>
            <person name="Jospin G."/>
            <person name="Alexiev A."/>
        </authorList>
    </citation>
    <scope>NUCLEOTIDE SEQUENCE [LARGE SCALE GENOMIC DNA]</scope>
    <source>
        <strain evidence="5">COT-192 OH2859</strain>
    </source>
</reference>
<dbReference type="InterPro" id="IPR013747">
    <property type="entry name" value="ACP_syn_III_C"/>
</dbReference>
<dbReference type="RefSeq" id="WP_036873252.1">
    <property type="nucleotide sequence ID" value="NZ_JRFA01000009.1"/>
</dbReference>